<dbReference type="GO" id="GO:0031992">
    <property type="term" value="F:energy transducer activity"/>
    <property type="evidence" value="ECO:0007669"/>
    <property type="project" value="TreeGrafter"/>
</dbReference>
<evidence type="ECO:0000256" key="6">
    <source>
        <dbReference type="ARBA" id="ARBA00022692"/>
    </source>
</evidence>
<feature type="domain" description="TonB C-terminal" evidence="12">
    <location>
        <begin position="181"/>
        <end position="271"/>
    </location>
</feature>
<keyword evidence="4" id="KW-1003">Cell membrane</keyword>
<keyword evidence="6" id="KW-0812">Transmembrane</keyword>
<keyword evidence="9" id="KW-0472">Membrane</keyword>
<dbReference type="Pfam" id="PF03544">
    <property type="entry name" value="TonB_C"/>
    <property type="match status" value="1"/>
</dbReference>
<comment type="similarity">
    <text evidence="2">Belongs to the TonB family.</text>
</comment>
<dbReference type="NCBIfam" id="TIGR01352">
    <property type="entry name" value="tonB_Cterm"/>
    <property type="match status" value="1"/>
</dbReference>
<dbReference type="Gene3D" id="2.60.40.1120">
    <property type="entry name" value="Carboxypeptidase-like, regulatory domain"/>
    <property type="match status" value="1"/>
</dbReference>
<feature type="signal peptide" evidence="11">
    <location>
        <begin position="1"/>
        <end position="22"/>
    </location>
</feature>
<evidence type="ECO:0000256" key="4">
    <source>
        <dbReference type="ARBA" id="ARBA00022475"/>
    </source>
</evidence>
<evidence type="ECO:0000256" key="7">
    <source>
        <dbReference type="ARBA" id="ARBA00022927"/>
    </source>
</evidence>
<keyword evidence="11" id="KW-0732">Signal</keyword>
<dbReference type="GO" id="GO:0015031">
    <property type="term" value="P:protein transport"/>
    <property type="evidence" value="ECO:0007669"/>
    <property type="project" value="UniProtKB-KW"/>
</dbReference>
<keyword evidence="7" id="KW-0653">Protein transport</keyword>
<evidence type="ECO:0000256" key="1">
    <source>
        <dbReference type="ARBA" id="ARBA00004383"/>
    </source>
</evidence>
<dbReference type="GO" id="GO:0030246">
    <property type="term" value="F:carbohydrate binding"/>
    <property type="evidence" value="ECO:0007669"/>
    <property type="project" value="InterPro"/>
</dbReference>
<dbReference type="GO" id="GO:0055085">
    <property type="term" value="P:transmembrane transport"/>
    <property type="evidence" value="ECO:0007669"/>
    <property type="project" value="InterPro"/>
</dbReference>
<dbReference type="SUPFAM" id="SSF49452">
    <property type="entry name" value="Starch-binding domain-like"/>
    <property type="match status" value="1"/>
</dbReference>
<keyword evidence="3" id="KW-0813">Transport</keyword>
<organism evidence="13 14">
    <name type="scientific">Candidatus Thermochlorobacter aerophilus</name>
    <dbReference type="NCBI Taxonomy" id="1868324"/>
    <lineage>
        <taxon>Bacteria</taxon>
        <taxon>Pseudomonadati</taxon>
        <taxon>Chlorobiota</taxon>
        <taxon>Chlorobiia</taxon>
        <taxon>Chlorobiales</taxon>
        <taxon>Candidatus Thermochlorobacteriaceae</taxon>
        <taxon>Candidatus Thermochlorobacter</taxon>
    </lineage>
</organism>
<evidence type="ECO:0000256" key="11">
    <source>
        <dbReference type="SAM" id="SignalP"/>
    </source>
</evidence>
<dbReference type="PANTHER" id="PTHR33446">
    <property type="entry name" value="PROTEIN TONB-RELATED"/>
    <property type="match status" value="1"/>
</dbReference>
<keyword evidence="8" id="KW-1133">Transmembrane helix</keyword>
<dbReference type="InterPro" id="IPR013784">
    <property type="entry name" value="Carb-bd-like_fold"/>
</dbReference>
<evidence type="ECO:0000313" key="14">
    <source>
        <dbReference type="Proteomes" id="UP000266389"/>
    </source>
</evidence>
<evidence type="ECO:0000256" key="2">
    <source>
        <dbReference type="ARBA" id="ARBA00006555"/>
    </source>
</evidence>
<dbReference type="InterPro" id="IPR006260">
    <property type="entry name" value="TonB/TolA_C"/>
</dbReference>
<sequence length="271" mass="29514">MTNRTTYLFIALCFVATNIALAQGRVIGRVVDERGEPVGGATVSLIGKNVAVTQAAISNGQGYYVLLGVQEGGYEMRVKRKGYPEWKSEIAVVASVTKRMDIKLGESPDVALKASPASDREKNKQQEQQQQQQASESIQYNVARDIEVSAIASDAGLLSALRSAEEFAKIEESVAVPDKEIELVGGIESLYKKIIYPFVAERARIEGQVVAKVYVDESGYITQISLVKSAHPLLNAEVLRVITEDAKFIPASIKGKPVKSAMIIPIRFSLK</sequence>
<proteinExistence type="inferred from homology"/>
<accession>A0A395M0W1</accession>
<dbReference type="SUPFAM" id="SSF74653">
    <property type="entry name" value="TolA/TonB C-terminal domain"/>
    <property type="match status" value="1"/>
</dbReference>
<evidence type="ECO:0000256" key="9">
    <source>
        <dbReference type="ARBA" id="ARBA00023136"/>
    </source>
</evidence>
<dbReference type="Proteomes" id="UP000266389">
    <property type="component" value="Unassembled WGS sequence"/>
</dbReference>
<gene>
    <name evidence="13" type="ORF">D0433_05050</name>
</gene>
<keyword evidence="5" id="KW-0997">Cell inner membrane</keyword>
<reference evidence="13 14" key="1">
    <citation type="journal article" date="2011" name="ISME J.">
        <title>Community ecology of hot spring cyanobacterial mats: predominant populations and their functional potential.</title>
        <authorList>
            <person name="Klatt C.G."/>
            <person name="Wood J.M."/>
            <person name="Rusch D.B."/>
            <person name="Bateson M.M."/>
            <person name="Hamamura N."/>
            <person name="Heidelberg J.F."/>
            <person name="Grossman A.R."/>
            <person name="Bhaya D."/>
            <person name="Cohan F.M."/>
            <person name="Kuhl M."/>
            <person name="Bryant D.A."/>
            <person name="Ward D.M."/>
        </authorList>
    </citation>
    <scope>NUCLEOTIDE SEQUENCE [LARGE SCALE GENOMIC DNA]</scope>
    <source>
        <strain evidence="13">OS</strain>
    </source>
</reference>
<evidence type="ECO:0000256" key="5">
    <source>
        <dbReference type="ARBA" id="ARBA00022519"/>
    </source>
</evidence>
<comment type="subcellular location">
    <subcellularLocation>
        <location evidence="1">Cell inner membrane</location>
        <topology evidence="1">Single-pass membrane protein</topology>
        <orientation evidence="1">Periplasmic side</orientation>
    </subcellularLocation>
</comment>
<comment type="caution">
    <text evidence="13">The sequence shown here is derived from an EMBL/GenBank/DDBJ whole genome shotgun (WGS) entry which is preliminary data.</text>
</comment>
<evidence type="ECO:0000256" key="10">
    <source>
        <dbReference type="SAM" id="MobiDB-lite"/>
    </source>
</evidence>
<dbReference type="Gene3D" id="3.30.1150.10">
    <property type="match status" value="1"/>
</dbReference>
<evidence type="ECO:0000259" key="12">
    <source>
        <dbReference type="PROSITE" id="PS52015"/>
    </source>
</evidence>
<dbReference type="PANTHER" id="PTHR33446:SF2">
    <property type="entry name" value="PROTEIN TONB"/>
    <property type="match status" value="1"/>
</dbReference>
<feature type="region of interest" description="Disordered" evidence="10">
    <location>
        <begin position="112"/>
        <end position="134"/>
    </location>
</feature>
<dbReference type="GO" id="GO:0098797">
    <property type="term" value="C:plasma membrane protein complex"/>
    <property type="evidence" value="ECO:0007669"/>
    <property type="project" value="TreeGrafter"/>
</dbReference>
<dbReference type="EMBL" id="PHFL01000039">
    <property type="protein sequence ID" value="RFM24362.1"/>
    <property type="molecule type" value="Genomic_DNA"/>
</dbReference>
<feature type="chain" id="PRO_5017253812" evidence="11">
    <location>
        <begin position="23"/>
        <end position="271"/>
    </location>
</feature>
<dbReference type="InterPro" id="IPR051045">
    <property type="entry name" value="TonB-dependent_transducer"/>
</dbReference>
<dbReference type="Pfam" id="PF13620">
    <property type="entry name" value="CarboxypepD_reg"/>
    <property type="match status" value="1"/>
</dbReference>
<evidence type="ECO:0000313" key="13">
    <source>
        <dbReference type="EMBL" id="RFM24362.1"/>
    </source>
</evidence>
<dbReference type="AlphaFoldDB" id="A0A395M0W1"/>
<evidence type="ECO:0000256" key="3">
    <source>
        <dbReference type="ARBA" id="ARBA00022448"/>
    </source>
</evidence>
<protein>
    <submittedName>
        <fullName evidence="13">TonB family protein</fullName>
    </submittedName>
</protein>
<evidence type="ECO:0000256" key="8">
    <source>
        <dbReference type="ARBA" id="ARBA00022989"/>
    </source>
</evidence>
<dbReference type="PROSITE" id="PS52015">
    <property type="entry name" value="TONB_CTD"/>
    <property type="match status" value="1"/>
</dbReference>
<dbReference type="InterPro" id="IPR037682">
    <property type="entry name" value="TonB_C"/>
</dbReference>
<name>A0A395M0W1_9BACT</name>